<keyword evidence="3" id="KW-1185">Reference proteome</keyword>
<proteinExistence type="predicted"/>
<evidence type="ECO:0000313" key="3">
    <source>
        <dbReference type="Proteomes" id="UP000800200"/>
    </source>
</evidence>
<evidence type="ECO:0000313" key="2">
    <source>
        <dbReference type="EMBL" id="KAF2187169.1"/>
    </source>
</evidence>
<gene>
    <name evidence="2" type="ORF">K469DRAFT_125103</name>
</gene>
<keyword evidence="1" id="KW-0732">Signal</keyword>
<name>A0A6A6E9C7_9PEZI</name>
<feature type="chain" id="PRO_5025341592" evidence="1">
    <location>
        <begin position="21"/>
        <end position="115"/>
    </location>
</feature>
<dbReference type="OrthoDB" id="5232280at2759"/>
<dbReference type="EMBL" id="ML994628">
    <property type="protein sequence ID" value="KAF2187169.1"/>
    <property type="molecule type" value="Genomic_DNA"/>
</dbReference>
<protein>
    <submittedName>
        <fullName evidence="2">Uncharacterized protein</fullName>
    </submittedName>
</protein>
<dbReference type="Proteomes" id="UP000800200">
    <property type="component" value="Unassembled WGS sequence"/>
</dbReference>
<dbReference type="AlphaFoldDB" id="A0A6A6E9C7"/>
<feature type="signal peptide" evidence="1">
    <location>
        <begin position="1"/>
        <end position="20"/>
    </location>
</feature>
<evidence type="ECO:0000256" key="1">
    <source>
        <dbReference type="SAM" id="SignalP"/>
    </source>
</evidence>
<accession>A0A6A6E9C7</accession>
<organism evidence="2 3">
    <name type="scientific">Zopfia rhizophila CBS 207.26</name>
    <dbReference type="NCBI Taxonomy" id="1314779"/>
    <lineage>
        <taxon>Eukaryota</taxon>
        <taxon>Fungi</taxon>
        <taxon>Dikarya</taxon>
        <taxon>Ascomycota</taxon>
        <taxon>Pezizomycotina</taxon>
        <taxon>Dothideomycetes</taxon>
        <taxon>Dothideomycetes incertae sedis</taxon>
        <taxon>Zopfiaceae</taxon>
        <taxon>Zopfia</taxon>
    </lineage>
</organism>
<sequence>MTITFTAGLVALANWSFSAGDVAVIAGAGHKAGTWMLAQFKGRALFDWMNMDVDVVFTWTLELHKRWDKKITLIKMARRPYSNSRGGIKVLVVQGLGRFTWLMILFTAALEASCR</sequence>
<reference evidence="2" key="1">
    <citation type="journal article" date="2020" name="Stud. Mycol.">
        <title>101 Dothideomycetes genomes: a test case for predicting lifestyles and emergence of pathogens.</title>
        <authorList>
            <person name="Haridas S."/>
            <person name="Albert R."/>
            <person name="Binder M."/>
            <person name="Bloem J."/>
            <person name="Labutti K."/>
            <person name="Salamov A."/>
            <person name="Andreopoulos B."/>
            <person name="Baker S."/>
            <person name="Barry K."/>
            <person name="Bills G."/>
            <person name="Bluhm B."/>
            <person name="Cannon C."/>
            <person name="Castanera R."/>
            <person name="Culley D."/>
            <person name="Daum C."/>
            <person name="Ezra D."/>
            <person name="Gonzalez J."/>
            <person name="Henrissat B."/>
            <person name="Kuo A."/>
            <person name="Liang C."/>
            <person name="Lipzen A."/>
            <person name="Lutzoni F."/>
            <person name="Magnuson J."/>
            <person name="Mondo S."/>
            <person name="Nolan M."/>
            <person name="Ohm R."/>
            <person name="Pangilinan J."/>
            <person name="Park H.-J."/>
            <person name="Ramirez L."/>
            <person name="Alfaro M."/>
            <person name="Sun H."/>
            <person name="Tritt A."/>
            <person name="Yoshinaga Y."/>
            <person name="Zwiers L.-H."/>
            <person name="Turgeon B."/>
            <person name="Goodwin S."/>
            <person name="Spatafora J."/>
            <person name="Crous P."/>
            <person name="Grigoriev I."/>
        </authorList>
    </citation>
    <scope>NUCLEOTIDE SEQUENCE</scope>
    <source>
        <strain evidence="2">CBS 207.26</strain>
    </source>
</reference>